<evidence type="ECO:0000313" key="5">
    <source>
        <dbReference type="Proteomes" id="UP000198668"/>
    </source>
</evidence>
<dbReference type="PIRSF" id="PIRSF002070">
    <property type="entry name" value="SSB"/>
    <property type="match status" value="1"/>
</dbReference>
<evidence type="ECO:0000256" key="1">
    <source>
        <dbReference type="ARBA" id="ARBA00023125"/>
    </source>
</evidence>
<keyword evidence="5" id="KW-1185">Reference proteome</keyword>
<dbReference type="SUPFAM" id="SSF50249">
    <property type="entry name" value="Nucleic acid-binding proteins"/>
    <property type="match status" value="1"/>
</dbReference>
<evidence type="ECO:0000256" key="3">
    <source>
        <dbReference type="PIRNR" id="PIRNR002070"/>
    </source>
</evidence>
<accession>A0A1I3C4T3</accession>
<dbReference type="NCBIfam" id="TIGR00621">
    <property type="entry name" value="ssb"/>
    <property type="match status" value="1"/>
</dbReference>
<comment type="subunit">
    <text evidence="2">Homotetramer.</text>
</comment>
<keyword evidence="1 2" id="KW-0238">DNA-binding</keyword>
<dbReference type="CDD" id="cd04496">
    <property type="entry name" value="SSB_OBF"/>
    <property type="match status" value="1"/>
</dbReference>
<dbReference type="InterPro" id="IPR011344">
    <property type="entry name" value="ssDNA-bd"/>
</dbReference>
<gene>
    <name evidence="4" type="ORF">SAMN04489868_11330</name>
</gene>
<dbReference type="Gene3D" id="2.40.50.140">
    <property type="entry name" value="Nucleic acid-binding proteins"/>
    <property type="match status" value="1"/>
</dbReference>
<reference evidence="4 5" key="1">
    <citation type="submission" date="2016-10" db="EMBL/GenBank/DDBJ databases">
        <authorList>
            <person name="de Groot N.N."/>
        </authorList>
    </citation>
    <scope>NUCLEOTIDE SEQUENCE [LARGE SCALE GENOMIC DNA]</scope>
    <source>
        <strain evidence="4 5">DSM 27630</strain>
    </source>
</reference>
<dbReference type="InterPro" id="IPR000424">
    <property type="entry name" value="Primosome_PriB/ssb"/>
</dbReference>
<dbReference type="HAMAP" id="MF_00984">
    <property type="entry name" value="SSB"/>
    <property type="match status" value="1"/>
</dbReference>
<evidence type="ECO:0000256" key="2">
    <source>
        <dbReference type="HAMAP-Rule" id="MF_00984"/>
    </source>
</evidence>
<dbReference type="Pfam" id="PF00436">
    <property type="entry name" value="SSB"/>
    <property type="match status" value="1"/>
</dbReference>
<dbReference type="GO" id="GO:0003697">
    <property type="term" value="F:single-stranded DNA binding"/>
    <property type="evidence" value="ECO:0007669"/>
    <property type="project" value="UniProtKB-UniRule"/>
</dbReference>
<dbReference type="Proteomes" id="UP000198668">
    <property type="component" value="Unassembled WGS sequence"/>
</dbReference>
<dbReference type="AlphaFoldDB" id="A0A1I3C4T3"/>
<organism evidence="4 5">
    <name type="scientific">Pisciglobus halotolerans</name>
    <dbReference type="NCBI Taxonomy" id="745365"/>
    <lineage>
        <taxon>Bacteria</taxon>
        <taxon>Bacillati</taxon>
        <taxon>Bacillota</taxon>
        <taxon>Bacilli</taxon>
        <taxon>Lactobacillales</taxon>
        <taxon>Carnobacteriaceae</taxon>
    </lineage>
</organism>
<dbReference type="RefSeq" id="WP_092092204.1">
    <property type="nucleotide sequence ID" value="NZ_FOQE01000013.1"/>
</dbReference>
<dbReference type="InterPro" id="IPR012340">
    <property type="entry name" value="NA-bd_OB-fold"/>
</dbReference>
<dbReference type="EMBL" id="FOQE01000013">
    <property type="protein sequence ID" value="SFH69547.1"/>
    <property type="molecule type" value="Genomic_DNA"/>
</dbReference>
<evidence type="ECO:0000313" key="4">
    <source>
        <dbReference type="EMBL" id="SFH69547.1"/>
    </source>
</evidence>
<name>A0A1I3C4T3_9LACT</name>
<dbReference type="GO" id="GO:0006260">
    <property type="term" value="P:DNA replication"/>
    <property type="evidence" value="ECO:0007669"/>
    <property type="project" value="InterPro"/>
</dbReference>
<dbReference type="PANTHER" id="PTHR10302">
    <property type="entry name" value="SINGLE-STRANDED DNA-BINDING PROTEIN"/>
    <property type="match status" value="1"/>
</dbReference>
<dbReference type="PROSITE" id="PS50935">
    <property type="entry name" value="SSB"/>
    <property type="match status" value="1"/>
</dbReference>
<sequence length="122" mass="13881">MNHVSLIGRLTRETSLKDLGEGRKVLNNTLAVPRSYRKENGQEADFIPIVAWGKLAELLDHYCKKGDQVGLSGRMQSRSYLNKEDETVYVLELNVETLDFLQNKPKEEPVIAANVKSDNRQH</sequence>
<dbReference type="OrthoDB" id="9809878at2"/>
<comment type="caution">
    <text evidence="2">Lacks conserved residue(s) required for the propagation of feature annotation.</text>
</comment>
<dbReference type="PANTHER" id="PTHR10302:SF27">
    <property type="entry name" value="SINGLE-STRANDED DNA-BINDING PROTEIN"/>
    <property type="match status" value="1"/>
</dbReference>
<protein>
    <recommendedName>
        <fullName evidence="2 3">Single-stranded DNA-binding protein</fullName>
        <shortName evidence="2">SSB</shortName>
    </recommendedName>
</protein>
<dbReference type="GO" id="GO:0009295">
    <property type="term" value="C:nucleoid"/>
    <property type="evidence" value="ECO:0007669"/>
    <property type="project" value="TreeGrafter"/>
</dbReference>
<proteinExistence type="inferred from homology"/>